<evidence type="ECO:0000256" key="5">
    <source>
        <dbReference type="ARBA" id="ARBA00022968"/>
    </source>
</evidence>
<keyword evidence="11" id="KW-1185">Reference proteome</keyword>
<comment type="similarity">
    <text evidence="2">Belongs to the glycosyltransferase 47 family.</text>
</comment>
<name>A0ABC8KGH9_ERUVS</name>
<sequence length="723" mass="83983">MALEKSSSKYRTQFWYVAMVSFLLWLVLLYLFSSSATTVHTHDRFFRQEKLIDLPIKAPQHDQESDQTVLPAVDVPQHDQESDQAVVSDADNNTLPVTSNDTSQEVQISEDAKVVTDLVEELEKEKVEDEKKRGDSGLSGRARRGNREPRKARPSSRLEPEKKRVHPNENEERTVVNSDENHQSNDKESNVVEPKNDVESKKEQVNDLESDNTSEKDDVETKKERVGNEMANKLSDNELKSDNTSETVSEPKTQRHVASNKTVTKAKNRVTPRKNRPKVMVRPRATRRNDPCRGKYVYMHDIPSLFNDELLKNCWTLSRWTDMCELTSNFGLGPRLPNMEGVSGWFATNQFTLEVIFHNRMKQYKCLTKDSSLASAVYVPYYPGLDLMRFLWGPFPFMRDAAALDLMKWLRESSEWKRMDGRDHFMVAGRTTWDFMRTPENESDWGNRLMILPEIRNMTMLLIESSPWNYHGFAVPYPTYFHPSTNAEILQWQFRMRRIKRRYLFSFVGAPRPNLGDSIRTEIMDQCKASRRKCKLLECVSGSQKCYKPDQIMKFFLSSTFCLQPPGDSYTRRSTFDSILAGCIPVFFHPGSAYAQYIWHLPKDIGKYSVFIPEKSVKEGKASIEKVLSRISRGKVVAMREEVIRLIPRLMYFNPSGKRGDAGRFEDAFDVAVDGVLQRVEGLRKRIEEGNEEIFEFPEQYSWKYNVFGNVEKHEWDSYFDRH</sequence>
<feature type="compositionally biased region" description="Basic and acidic residues" evidence="7">
    <location>
        <begin position="145"/>
        <end position="205"/>
    </location>
</feature>
<dbReference type="GO" id="GO:0016757">
    <property type="term" value="F:glycosyltransferase activity"/>
    <property type="evidence" value="ECO:0007669"/>
    <property type="project" value="UniProtKB-KW"/>
</dbReference>
<accession>A0ABC8KGH9</accession>
<feature type="compositionally biased region" description="Basic residues" evidence="7">
    <location>
        <begin position="264"/>
        <end position="280"/>
    </location>
</feature>
<protein>
    <recommendedName>
        <fullName evidence="9">Exostosin GT47 domain-containing protein</fullName>
    </recommendedName>
</protein>
<dbReference type="Pfam" id="PF03016">
    <property type="entry name" value="Exostosin_GT47"/>
    <property type="match status" value="1"/>
</dbReference>
<comment type="caution">
    <text evidence="10">The sequence shown here is derived from an EMBL/GenBank/DDBJ whole genome shotgun (WGS) entry which is preliminary data.</text>
</comment>
<dbReference type="GO" id="GO:0000139">
    <property type="term" value="C:Golgi membrane"/>
    <property type="evidence" value="ECO:0007669"/>
    <property type="project" value="UniProtKB-SubCell"/>
</dbReference>
<gene>
    <name evidence="10" type="ORF">ERUC_LOCUS22782</name>
</gene>
<proteinExistence type="inferred from homology"/>
<dbReference type="AlphaFoldDB" id="A0ABC8KGH9"/>
<dbReference type="EMBL" id="CAKOAT010226265">
    <property type="protein sequence ID" value="CAH8357027.1"/>
    <property type="molecule type" value="Genomic_DNA"/>
</dbReference>
<dbReference type="Proteomes" id="UP001642260">
    <property type="component" value="Unassembled WGS sequence"/>
</dbReference>
<evidence type="ECO:0000256" key="2">
    <source>
        <dbReference type="ARBA" id="ARBA00010271"/>
    </source>
</evidence>
<feature type="compositionally biased region" description="Polar residues" evidence="7">
    <location>
        <begin position="244"/>
        <end position="263"/>
    </location>
</feature>
<feature type="compositionally biased region" description="Basic and acidic residues" evidence="7">
    <location>
        <begin position="213"/>
        <end position="227"/>
    </location>
</feature>
<evidence type="ECO:0000256" key="6">
    <source>
        <dbReference type="ARBA" id="ARBA00023034"/>
    </source>
</evidence>
<keyword evidence="5" id="KW-0735">Signal-anchor</keyword>
<keyword evidence="8" id="KW-0812">Transmembrane</keyword>
<evidence type="ECO:0000313" key="10">
    <source>
        <dbReference type="EMBL" id="CAH8357027.1"/>
    </source>
</evidence>
<dbReference type="PANTHER" id="PTHR11062">
    <property type="entry name" value="EXOSTOSIN HEPARAN SULFATE GLYCOSYLTRANSFERASE -RELATED"/>
    <property type="match status" value="1"/>
</dbReference>
<dbReference type="PANTHER" id="PTHR11062:SF282">
    <property type="entry name" value="XYLOGLUCAN GALACTOSYLTRANSFERASE GT11-RELATED"/>
    <property type="match status" value="1"/>
</dbReference>
<feature type="compositionally biased region" description="Basic and acidic residues" evidence="7">
    <location>
        <begin position="124"/>
        <end position="135"/>
    </location>
</feature>
<keyword evidence="4" id="KW-0808">Transferase</keyword>
<feature type="transmembrane region" description="Helical" evidence="8">
    <location>
        <begin position="12"/>
        <end position="32"/>
    </location>
</feature>
<keyword evidence="8" id="KW-0472">Membrane</keyword>
<feature type="region of interest" description="Disordered" evidence="7">
    <location>
        <begin position="78"/>
        <end position="110"/>
    </location>
</feature>
<dbReference type="InterPro" id="IPR040911">
    <property type="entry name" value="Exostosin_GT47"/>
</dbReference>
<keyword evidence="3" id="KW-0328">Glycosyltransferase</keyword>
<comment type="subcellular location">
    <subcellularLocation>
        <location evidence="1">Golgi apparatus membrane</location>
        <topology evidence="1">Single-pass type II membrane protein</topology>
    </subcellularLocation>
</comment>
<dbReference type="InterPro" id="IPR004263">
    <property type="entry name" value="Exostosin"/>
</dbReference>
<evidence type="ECO:0000256" key="7">
    <source>
        <dbReference type="SAM" id="MobiDB-lite"/>
    </source>
</evidence>
<evidence type="ECO:0000256" key="1">
    <source>
        <dbReference type="ARBA" id="ARBA00004323"/>
    </source>
</evidence>
<feature type="region of interest" description="Disordered" evidence="7">
    <location>
        <begin position="124"/>
        <end position="280"/>
    </location>
</feature>
<reference evidence="10 11" key="1">
    <citation type="submission" date="2022-03" db="EMBL/GenBank/DDBJ databases">
        <authorList>
            <person name="Macdonald S."/>
            <person name="Ahmed S."/>
            <person name="Newling K."/>
        </authorList>
    </citation>
    <scope>NUCLEOTIDE SEQUENCE [LARGE SCALE GENOMIC DNA]</scope>
</reference>
<evidence type="ECO:0000313" key="11">
    <source>
        <dbReference type="Proteomes" id="UP001642260"/>
    </source>
</evidence>
<evidence type="ECO:0000256" key="3">
    <source>
        <dbReference type="ARBA" id="ARBA00022676"/>
    </source>
</evidence>
<feature type="domain" description="Exostosin GT47" evidence="9">
    <location>
        <begin position="292"/>
        <end position="625"/>
    </location>
</feature>
<evidence type="ECO:0000256" key="4">
    <source>
        <dbReference type="ARBA" id="ARBA00022679"/>
    </source>
</evidence>
<organism evidence="10 11">
    <name type="scientific">Eruca vesicaria subsp. sativa</name>
    <name type="common">Garden rocket</name>
    <name type="synonym">Eruca sativa</name>
    <dbReference type="NCBI Taxonomy" id="29727"/>
    <lineage>
        <taxon>Eukaryota</taxon>
        <taxon>Viridiplantae</taxon>
        <taxon>Streptophyta</taxon>
        <taxon>Embryophyta</taxon>
        <taxon>Tracheophyta</taxon>
        <taxon>Spermatophyta</taxon>
        <taxon>Magnoliopsida</taxon>
        <taxon>eudicotyledons</taxon>
        <taxon>Gunneridae</taxon>
        <taxon>Pentapetalae</taxon>
        <taxon>rosids</taxon>
        <taxon>malvids</taxon>
        <taxon>Brassicales</taxon>
        <taxon>Brassicaceae</taxon>
        <taxon>Brassiceae</taxon>
        <taxon>Eruca</taxon>
    </lineage>
</organism>
<feature type="compositionally biased region" description="Polar residues" evidence="7">
    <location>
        <begin position="90"/>
        <end position="107"/>
    </location>
</feature>
<keyword evidence="8" id="KW-1133">Transmembrane helix</keyword>
<evidence type="ECO:0000259" key="9">
    <source>
        <dbReference type="Pfam" id="PF03016"/>
    </source>
</evidence>
<evidence type="ECO:0000256" key="8">
    <source>
        <dbReference type="SAM" id="Phobius"/>
    </source>
</evidence>
<keyword evidence="6" id="KW-0333">Golgi apparatus</keyword>